<dbReference type="Proteomes" id="UP000555828">
    <property type="component" value="Unassembled WGS sequence"/>
</dbReference>
<dbReference type="Gene3D" id="3.40.50.300">
    <property type="entry name" value="P-loop containing nucleotide triphosphate hydrolases"/>
    <property type="match status" value="1"/>
</dbReference>
<comment type="caution">
    <text evidence="6">The sequence shown here is derived from an EMBL/GenBank/DDBJ whole genome shotgun (WGS) entry which is preliminary data.</text>
</comment>
<dbReference type="PROSITE" id="PS00211">
    <property type="entry name" value="ABC_TRANSPORTER_1"/>
    <property type="match status" value="1"/>
</dbReference>
<dbReference type="PROSITE" id="PS50893">
    <property type="entry name" value="ABC_TRANSPORTER_2"/>
    <property type="match status" value="1"/>
</dbReference>
<dbReference type="SMART" id="SM00382">
    <property type="entry name" value="AAA"/>
    <property type="match status" value="1"/>
</dbReference>
<dbReference type="SUPFAM" id="SSF52540">
    <property type="entry name" value="P-loop containing nucleoside triphosphate hydrolases"/>
    <property type="match status" value="1"/>
</dbReference>
<name>A0A841GPT5_9BACT</name>
<dbReference type="GO" id="GO:0016887">
    <property type="term" value="F:ATP hydrolysis activity"/>
    <property type="evidence" value="ECO:0007669"/>
    <property type="project" value="InterPro"/>
</dbReference>
<evidence type="ECO:0000313" key="6">
    <source>
        <dbReference type="EMBL" id="MBB6061773.1"/>
    </source>
</evidence>
<keyword evidence="7" id="KW-1185">Reference proteome</keyword>
<dbReference type="CDD" id="cd03214">
    <property type="entry name" value="ABC_Iron-Siderophores_B12_Hemin"/>
    <property type="match status" value="1"/>
</dbReference>
<sequence length="254" mass="28900">MKEILKVIDLNFSYGNFGIRNLNLKIKGGQFVGIIGPNGAGKSTTLNLIAGLLKPYSGKILLYDKDIRKLSRKYIASKISFVRQEFNPTFEFKVKDIIEMGALHKKTSFFNTFEDSTKIKECLSMVELSGYEDRYFSTLSGGEQRRVLIARSIYQETPVIIVDELTAHLDISHAIQIVEILKKLTLNGKTVLSAFHNINVASKYCDYIYALKDGKVVFEGVPSKVINKENIKKLYEKEFYIINHPVHNYPVVTF</sequence>
<evidence type="ECO:0000259" key="5">
    <source>
        <dbReference type="PROSITE" id="PS50893"/>
    </source>
</evidence>
<dbReference type="GO" id="GO:0005524">
    <property type="term" value="F:ATP binding"/>
    <property type="evidence" value="ECO:0007669"/>
    <property type="project" value="UniProtKB-KW"/>
</dbReference>
<keyword evidence="4" id="KW-1278">Translocase</keyword>
<dbReference type="InterPro" id="IPR003593">
    <property type="entry name" value="AAA+_ATPase"/>
</dbReference>
<keyword evidence="2" id="KW-0547">Nucleotide-binding</keyword>
<dbReference type="GO" id="GO:0003697">
    <property type="term" value="F:single-stranded DNA binding"/>
    <property type="evidence" value="ECO:0007669"/>
    <property type="project" value="InterPro"/>
</dbReference>
<keyword evidence="3 6" id="KW-0067">ATP-binding</keyword>
<protein>
    <submittedName>
        <fullName evidence="6">Iron complex transport system ATP-binding protein</fullName>
    </submittedName>
</protein>
<dbReference type="PANTHER" id="PTHR42794">
    <property type="entry name" value="HEMIN IMPORT ATP-BINDING PROTEIN HMUV"/>
    <property type="match status" value="1"/>
</dbReference>
<evidence type="ECO:0000256" key="2">
    <source>
        <dbReference type="ARBA" id="ARBA00022741"/>
    </source>
</evidence>
<evidence type="ECO:0000256" key="1">
    <source>
        <dbReference type="ARBA" id="ARBA00022448"/>
    </source>
</evidence>
<dbReference type="InterPro" id="IPR027417">
    <property type="entry name" value="P-loop_NTPase"/>
</dbReference>
<dbReference type="Pfam" id="PF00005">
    <property type="entry name" value="ABC_tran"/>
    <property type="match status" value="1"/>
</dbReference>
<dbReference type="RefSeq" id="WP_184618537.1">
    <property type="nucleotide sequence ID" value="NZ_JACHEX010000001.1"/>
</dbReference>
<evidence type="ECO:0000256" key="4">
    <source>
        <dbReference type="ARBA" id="ARBA00022967"/>
    </source>
</evidence>
<evidence type="ECO:0000256" key="3">
    <source>
        <dbReference type="ARBA" id="ARBA00022840"/>
    </source>
</evidence>
<keyword evidence="1" id="KW-0813">Transport</keyword>
<dbReference type="InterPro" id="IPR003439">
    <property type="entry name" value="ABC_transporter-like_ATP-bd"/>
</dbReference>
<reference evidence="6 7" key="1">
    <citation type="submission" date="2020-08" db="EMBL/GenBank/DDBJ databases">
        <title>Genomic Encyclopedia of Type Strains, Phase IV (KMG-IV): sequencing the most valuable type-strain genomes for metagenomic binning, comparative biology and taxonomic classification.</title>
        <authorList>
            <person name="Goeker M."/>
        </authorList>
    </citation>
    <scope>NUCLEOTIDE SEQUENCE [LARGE SCALE GENOMIC DNA]</scope>
    <source>
        <strain evidence="6 7">DSM 13481</strain>
    </source>
</reference>
<accession>A0A841GPT5</accession>
<dbReference type="GO" id="GO:0006281">
    <property type="term" value="P:DNA repair"/>
    <property type="evidence" value="ECO:0007669"/>
    <property type="project" value="InterPro"/>
</dbReference>
<feature type="domain" description="ABC transporter" evidence="5">
    <location>
        <begin position="5"/>
        <end position="238"/>
    </location>
</feature>
<dbReference type="AlphaFoldDB" id="A0A841GPT5"/>
<dbReference type="PROSITE" id="PS00618">
    <property type="entry name" value="RECF_2"/>
    <property type="match status" value="1"/>
</dbReference>
<evidence type="ECO:0000313" key="7">
    <source>
        <dbReference type="Proteomes" id="UP000555828"/>
    </source>
</evidence>
<dbReference type="PANTHER" id="PTHR42794:SF1">
    <property type="entry name" value="HEMIN IMPORT ATP-BINDING PROTEIN HMUV"/>
    <property type="match status" value="1"/>
</dbReference>
<dbReference type="InterPro" id="IPR018078">
    <property type="entry name" value="DNA-binding_RecF_CS"/>
</dbReference>
<dbReference type="FunFam" id="3.40.50.300:FF:000134">
    <property type="entry name" value="Iron-enterobactin ABC transporter ATP-binding protein"/>
    <property type="match status" value="1"/>
</dbReference>
<dbReference type="EMBL" id="JACHEX010000001">
    <property type="protein sequence ID" value="MBB6061773.1"/>
    <property type="molecule type" value="Genomic_DNA"/>
</dbReference>
<organism evidence="6 7">
    <name type="scientific">Thermosipho japonicus</name>
    <dbReference type="NCBI Taxonomy" id="90323"/>
    <lineage>
        <taxon>Bacteria</taxon>
        <taxon>Thermotogati</taxon>
        <taxon>Thermotogota</taxon>
        <taxon>Thermotogae</taxon>
        <taxon>Thermotogales</taxon>
        <taxon>Fervidobacteriaceae</taxon>
        <taxon>Thermosipho</taxon>
    </lineage>
</organism>
<dbReference type="InterPro" id="IPR017871">
    <property type="entry name" value="ABC_transporter-like_CS"/>
</dbReference>
<proteinExistence type="predicted"/>
<gene>
    <name evidence="6" type="ORF">HNP65_000195</name>
</gene>